<evidence type="ECO:0000256" key="4">
    <source>
        <dbReference type="ARBA" id="ARBA00022840"/>
    </source>
</evidence>
<dbReference type="EMBL" id="LSYV01000038">
    <property type="protein sequence ID" value="KXZ47202.1"/>
    <property type="molecule type" value="Genomic_DNA"/>
</dbReference>
<dbReference type="PROSITE" id="PS00107">
    <property type="entry name" value="PROTEIN_KINASE_ATP"/>
    <property type="match status" value="1"/>
</dbReference>
<keyword evidence="1" id="KW-0808">Transferase</keyword>
<dbReference type="InterPro" id="IPR011009">
    <property type="entry name" value="Kinase-like_dom_sf"/>
</dbReference>
<evidence type="ECO:0000313" key="10">
    <source>
        <dbReference type="Proteomes" id="UP000075714"/>
    </source>
</evidence>
<feature type="binding site" evidence="5">
    <location>
        <position position="505"/>
    </location>
    <ligand>
        <name>ATP</name>
        <dbReference type="ChEBI" id="CHEBI:30616"/>
    </ligand>
</feature>
<feature type="region of interest" description="Disordered" evidence="6">
    <location>
        <begin position="225"/>
        <end position="248"/>
    </location>
</feature>
<organism evidence="9 10">
    <name type="scientific">Gonium pectorale</name>
    <name type="common">Green alga</name>
    <dbReference type="NCBI Taxonomy" id="33097"/>
    <lineage>
        <taxon>Eukaryota</taxon>
        <taxon>Viridiplantae</taxon>
        <taxon>Chlorophyta</taxon>
        <taxon>core chlorophytes</taxon>
        <taxon>Chlorophyceae</taxon>
        <taxon>CS clade</taxon>
        <taxon>Chlamydomonadales</taxon>
        <taxon>Volvocaceae</taxon>
        <taxon>Gonium</taxon>
    </lineage>
</organism>
<evidence type="ECO:0000313" key="9">
    <source>
        <dbReference type="EMBL" id="KXZ47202.1"/>
    </source>
</evidence>
<proteinExistence type="predicted"/>
<feature type="region of interest" description="Disordered" evidence="6">
    <location>
        <begin position="523"/>
        <end position="643"/>
    </location>
</feature>
<dbReference type="GO" id="GO:0004674">
    <property type="term" value="F:protein serine/threonine kinase activity"/>
    <property type="evidence" value="ECO:0007669"/>
    <property type="project" value="TreeGrafter"/>
</dbReference>
<evidence type="ECO:0000256" key="6">
    <source>
        <dbReference type="SAM" id="MobiDB-lite"/>
    </source>
</evidence>
<dbReference type="GO" id="GO:0005524">
    <property type="term" value="F:ATP binding"/>
    <property type="evidence" value="ECO:0007669"/>
    <property type="project" value="UniProtKB-UniRule"/>
</dbReference>
<feature type="compositionally biased region" description="Low complexity" evidence="6">
    <location>
        <begin position="606"/>
        <end position="617"/>
    </location>
</feature>
<reference evidence="10" key="1">
    <citation type="journal article" date="2016" name="Nat. Commun.">
        <title>The Gonium pectorale genome demonstrates co-option of cell cycle regulation during the evolution of multicellularity.</title>
        <authorList>
            <person name="Hanschen E.R."/>
            <person name="Marriage T.N."/>
            <person name="Ferris P.J."/>
            <person name="Hamaji T."/>
            <person name="Toyoda A."/>
            <person name="Fujiyama A."/>
            <person name="Neme R."/>
            <person name="Noguchi H."/>
            <person name="Minakuchi Y."/>
            <person name="Suzuki M."/>
            <person name="Kawai-Toyooka H."/>
            <person name="Smith D.R."/>
            <person name="Sparks H."/>
            <person name="Anderson J."/>
            <person name="Bakaric R."/>
            <person name="Luria V."/>
            <person name="Karger A."/>
            <person name="Kirschner M.W."/>
            <person name="Durand P.M."/>
            <person name="Michod R.E."/>
            <person name="Nozaki H."/>
            <person name="Olson B.J."/>
        </authorList>
    </citation>
    <scope>NUCLEOTIDE SEQUENCE [LARGE SCALE GENOMIC DNA]</scope>
    <source>
        <strain evidence="10">NIES-2863</strain>
    </source>
</reference>
<keyword evidence="7" id="KW-1133">Transmembrane helix</keyword>
<protein>
    <recommendedName>
        <fullName evidence="8">Protein kinase domain-containing protein</fullName>
    </recommendedName>
</protein>
<dbReference type="PROSITE" id="PS50011">
    <property type="entry name" value="PROTEIN_KINASE_DOM"/>
    <property type="match status" value="1"/>
</dbReference>
<keyword evidence="10" id="KW-1185">Reference proteome</keyword>
<feature type="compositionally biased region" description="Gly residues" evidence="6">
    <location>
        <begin position="225"/>
        <end position="235"/>
    </location>
</feature>
<feature type="region of interest" description="Disordered" evidence="6">
    <location>
        <begin position="937"/>
        <end position="972"/>
    </location>
</feature>
<gene>
    <name evidence="9" type="ORF">GPECTOR_37g208</name>
</gene>
<dbReference type="Gene3D" id="1.10.510.10">
    <property type="entry name" value="Transferase(Phosphotransferase) domain 1"/>
    <property type="match status" value="1"/>
</dbReference>
<dbReference type="PANTHER" id="PTHR44329:SF214">
    <property type="entry name" value="PROTEIN KINASE DOMAIN-CONTAINING PROTEIN"/>
    <property type="match status" value="1"/>
</dbReference>
<evidence type="ECO:0000256" key="7">
    <source>
        <dbReference type="SAM" id="Phobius"/>
    </source>
</evidence>
<evidence type="ECO:0000256" key="5">
    <source>
        <dbReference type="PROSITE-ProRule" id="PRU10141"/>
    </source>
</evidence>
<dbReference type="STRING" id="33097.A0A150GBJ4"/>
<evidence type="ECO:0000256" key="2">
    <source>
        <dbReference type="ARBA" id="ARBA00022741"/>
    </source>
</evidence>
<feature type="domain" description="Protein kinase" evidence="8">
    <location>
        <begin position="478"/>
        <end position="891"/>
    </location>
</feature>
<dbReference type="InterPro" id="IPR000719">
    <property type="entry name" value="Prot_kinase_dom"/>
</dbReference>
<keyword evidence="7" id="KW-0812">Transmembrane</keyword>
<dbReference type="InterPro" id="IPR051681">
    <property type="entry name" value="Ser/Thr_Kinases-Pseudokinases"/>
</dbReference>
<dbReference type="AlphaFoldDB" id="A0A150GBJ4"/>
<evidence type="ECO:0000256" key="3">
    <source>
        <dbReference type="ARBA" id="ARBA00022777"/>
    </source>
</evidence>
<feature type="transmembrane region" description="Helical" evidence="7">
    <location>
        <begin position="254"/>
        <end position="277"/>
    </location>
</feature>
<keyword evidence="2 5" id="KW-0547">Nucleotide-binding</keyword>
<name>A0A150GBJ4_GONPE</name>
<dbReference type="SUPFAM" id="SSF56112">
    <property type="entry name" value="Protein kinase-like (PK-like)"/>
    <property type="match status" value="1"/>
</dbReference>
<feature type="region of interest" description="Disordered" evidence="6">
    <location>
        <begin position="394"/>
        <end position="438"/>
    </location>
</feature>
<keyword evidence="7" id="KW-0472">Membrane</keyword>
<feature type="compositionally biased region" description="Basic and acidic residues" evidence="6">
    <location>
        <begin position="581"/>
        <end position="590"/>
    </location>
</feature>
<feature type="region of interest" description="Disordered" evidence="6">
    <location>
        <begin position="179"/>
        <end position="208"/>
    </location>
</feature>
<comment type="caution">
    <text evidence="9">The sequence shown here is derived from an EMBL/GenBank/DDBJ whole genome shotgun (WGS) entry which is preliminary data.</text>
</comment>
<keyword evidence="4 5" id="KW-0067">ATP-binding</keyword>
<dbReference type="SMART" id="SM00220">
    <property type="entry name" value="S_TKc"/>
    <property type="match status" value="1"/>
</dbReference>
<dbReference type="PANTHER" id="PTHR44329">
    <property type="entry name" value="SERINE/THREONINE-PROTEIN KINASE TNNI3K-RELATED"/>
    <property type="match status" value="1"/>
</dbReference>
<sequence length="1066" mass="108483">MRSGRQRVKLSNGTTLVLRHVVLVDYRAGSFTQAPGLDLMAPMPAGQSALIWFDGGGMYSAKCLPLSVSEVPQEESLDARPASLPGTNNFRVPEPLPPGCVNDTTAPIMERCYAYAGLFVDVASTSEDVGPTGSPVNNGYLLLFTGVLGLCESVYSDECIRQFGPLGCALYTDSRNASASHTPGAGASPAPAPSSQDGGSRATTTGGKAGAAGAAADAAGAAAGGSGGGGAGNGGQQQAAGGSDGDDAQQQRRLGLALVCGLGGLLVVSLMVAYAVWPALRCAAPGEGRLLGRLGFAKSSLGAARTIAPPVAGRLEGSCSGDVACGQLLVSPLTPHRGDVQLEARVTLAPRALAAPNEHFSPADPAFAKAFVHVSELGSEVAAAFAVPGSGADRGAAAAAGNSPGVTAGAKGLGGSSRSKDSIAASDPMSSHLDGKADETGTATLITRSSLGMFPGAPRFASATDTAADAGGGPSAVTLLPTVLGKGAFGRVYEGLYRRQLVAVKVILTDDLEGLFGTMSTLTPSMDAPRSSPEPVVASNSTSGSDGHPFPAPDGQRAQASHERPGIVQGPAAHGAPDPGVARRGDDDAKGGLSQGNGADPRVGGAPAAAAAEASVNEAKEMQPAARAVSDRPDKAPAGRVADPWVADQAAKETARQLRLFAAEVAVLGRCDHPNVVRLLAACLTPPRLCLVMERCETSLERLIYGNCEGGGGPGARASLIPLPTVLHIAIQICQGLEYLHPTIVHRDLKPANVLINGADTDRPVAKLADFGLARISAATLATLHPEAGTPSYTAPECYDVANTVITHHADMYALGVLLWAMLTGQQPWKNTAIAAVAYKVASLGERLPLDHLPDRRCPPQLRRLIRQCWEADPLRRPAAAEAVKELHLLQREVASLDLPGGGGDAAAGAAAAAAAAACGSEAAYAIESMLLRLPPPLPEEGVRQDQERGAQWQRRQQHQQERQPLQASKGNLKPLSGAAAAVAVAAVDGGGAVGRLDDSDTMYGDGILPYDGILPFALPHATAAAAAAGLTIGPSPPSLIRVSSSSSVSEGELAHQLGDVVLEID</sequence>
<keyword evidence="3" id="KW-0418">Kinase</keyword>
<dbReference type="InterPro" id="IPR008271">
    <property type="entry name" value="Ser/Thr_kinase_AS"/>
</dbReference>
<dbReference type="InterPro" id="IPR017441">
    <property type="entry name" value="Protein_kinase_ATP_BS"/>
</dbReference>
<evidence type="ECO:0000259" key="8">
    <source>
        <dbReference type="PROSITE" id="PS50011"/>
    </source>
</evidence>
<dbReference type="Gene3D" id="3.30.200.20">
    <property type="entry name" value="Phosphorylase Kinase, domain 1"/>
    <property type="match status" value="1"/>
</dbReference>
<dbReference type="OrthoDB" id="538027at2759"/>
<dbReference type="Pfam" id="PF00069">
    <property type="entry name" value="Pkinase"/>
    <property type="match status" value="1"/>
</dbReference>
<dbReference type="Proteomes" id="UP000075714">
    <property type="component" value="Unassembled WGS sequence"/>
</dbReference>
<evidence type="ECO:0000256" key="1">
    <source>
        <dbReference type="ARBA" id="ARBA00022679"/>
    </source>
</evidence>
<accession>A0A150GBJ4</accession>
<dbReference type="PROSITE" id="PS00108">
    <property type="entry name" value="PROTEIN_KINASE_ST"/>
    <property type="match status" value="1"/>
</dbReference>